<evidence type="ECO:0000313" key="14">
    <source>
        <dbReference type="Proteomes" id="UP001057375"/>
    </source>
</evidence>
<dbReference type="InterPro" id="IPR010920">
    <property type="entry name" value="LSM_dom_sf"/>
</dbReference>
<keyword evidence="8" id="KW-0508">mRNA splicing</keyword>
<dbReference type="Gene3D" id="2.30.30.100">
    <property type="match status" value="1"/>
</dbReference>
<protein>
    <recommendedName>
        <fullName evidence="11">Sm protein E</fullName>
    </recommendedName>
</protein>
<keyword evidence="5" id="KW-0507">mRNA processing</keyword>
<evidence type="ECO:0000256" key="2">
    <source>
        <dbReference type="ARBA" id="ARBA00004496"/>
    </source>
</evidence>
<dbReference type="InterPro" id="IPR027078">
    <property type="entry name" value="snRNP-E"/>
</dbReference>
<accession>A0ABQ5KVX1</accession>
<dbReference type="EMBL" id="BQXS01011264">
    <property type="protein sequence ID" value="GKT36605.1"/>
    <property type="molecule type" value="Genomic_DNA"/>
</dbReference>
<dbReference type="GO" id="GO:1990904">
    <property type="term" value="C:ribonucleoprotein complex"/>
    <property type="evidence" value="ECO:0007669"/>
    <property type="project" value="UniProtKB-KW"/>
</dbReference>
<dbReference type="Proteomes" id="UP001057375">
    <property type="component" value="Unassembled WGS sequence"/>
</dbReference>
<organism evidence="13 14">
    <name type="scientific">Aduncisulcus paluster</name>
    <dbReference type="NCBI Taxonomy" id="2918883"/>
    <lineage>
        <taxon>Eukaryota</taxon>
        <taxon>Metamonada</taxon>
        <taxon>Carpediemonas-like organisms</taxon>
        <taxon>Aduncisulcus</taxon>
    </lineage>
</organism>
<dbReference type="InterPro" id="IPR047575">
    <property type="entry name" value="Sm"/>
</dbReference>
<dbReference type="InterPro" id="IPR001163">
    <property type="entry name" value="Sm_dom_euk/arc"/>
</dbReference>
<evidence type="ECO:0000256" key="7">
    <source>
        <dbReference type="ARBA" id="ARBA00022884"/>
    </source>
</evidence>
<gene>
    <name evidence="13" type="ORF">ADUPG1_009537</name>
</gene>
<reference evidence="13" key="1">
    <citation type="submission" date="2022-03" db="EMBL/GenBank/DDBJ databases">
        <title>Draft genome sequence of Aduncisulcus paluster, a free-living microaerophilic Fornicata.</title>
        <authorList>
            <person name="Yuyama I."/>
            <person name="Kume K."/>
            <person name="Tamura T."/>
            <person name="Inagaki Y."/>
            <person name="Hashimoto T."/>
        </authorList>
    </citation>
    <scope>NUCLEOTIDE SEQUENCE</scope>
    <source>
        <strain evidence="13">NY0171</strain>
    </source>
</reference>
<evidence type="ECO:0000259" key="12">
    <source>
        <dbReference type="PROSITE" id="PS52002"/>
    </source>
</evidence>
<evidence type="ECO:0000313" key="13">
    <source>
        <dbReference type="EMBL" id="GKT36605.1"/>
    </source>
</evidence>
<comment type="caution">
    <text evidence="13">The sequence shown here is derived from an EMBL/GenBank/DDBJ whole genome shotgun (WGS) entry which is preliminary data.</text>
</comment>
<evidence type="ECO:0000256" key="9">
    <source>
        <dbReference type="ARBA" id="ARBA00023242"/>
    </source>
</evidence>
<evidence type="ECO:0000256" key="4">
    <source>
        <dbReference type="ARBA" id="ARBA00022490"/>
    </source>
</evidence>
<dbReference type="Pfam" id="PF01423">
    <property type="entry name" value="LSM"/>
    <property type="match status" value="1"/>
</dbReference>
<evidence type="ECO:0000256" key="1">
    <source>
        <dbReference type="ARBA" id="ARBA00004123"/>
    </source>
</evidence>
<keyword evidence="14" id="KW-1185">Reference proteome</keyword>
<keyword evidence="7" id="KW-0694">RNA-binding</keyword>
<proteinExistence type="inferred from homology"/>
<comment type="similarity">
    <text evidence="3">Belongs to the snRNP Sm proteins family.</text>
</comment>
<sequence>MSRNVPSFVYDLVKKGGRVSVWLFENTRTRMEGRLVAFDPYMNLTLVNCDEVEIKSGKRKHLGEILLKGDNVTAIQDLKE</sequence>
<evidence type="ECO:0000256" key="5">
    <source>
        <dbReference type="ARBA" id="ARBA00022664"/>
    </source>
</evidence>
<evidence type="ECO:0000256" key="11">
    <source>
        <dbReference type="ARBA" id="ARBA00030143"/>
    </source>
</evidence>
<evidence type="ECO:0000256" key="8">
    <source>
        <dbReference type="ARBA" id="ARBA00023187"/>
    </source>
</evidence>
<dbReference type="PROSITE" id="PS52002">
    <property type="entry name" value="SM"/>
    <property type="match status" value="1"/>
</dbReference>
<keyword evidence="6" id="KW-0747">Spliceosome</keyword>
<dbReference type="SMART" id="SM00651">
    <property type="entry name" value="Sm"/>
    <property type="match status" value="1"/>
</dbReference>
<comment type="subcellular location">
    <subcellularLocation>
        <location evidence="2">Cytoplasm</location>
    </subcellularLocation>
    <subcellularLocation>
        <location evidence="1">Nucleus</location>
    </subcellularLocation>
</comment>
<name>A0ABQ5KVX1_9EUKA</name>
<keyword evidence="10 13" id="KW-0687">Ribonucleoprotein</keyword>
<keyword evidence="4" id="KW-0963">Cytoplasm</keyword>
<evidence type="ECO:0000256" key="3">
    <source>
        <dbReference type="ARBA" id="ARBA00006850"/>
    </source>
</evidence>
<feature type="domain" description="Sm" evidence="12">
    <location>
        <begin position="6"/>
        <end position="80"/>
    </location>
</feature>
<dbReference type="PANTHER" id="PTHR11193">
    <property type="entry name" value="SMALL NUCLEAR RIBONUCLEOPROTEIN E"/>
    <property type="match status" value="1"/>
</dbReference>
<evidence type="ECO:0000256" key="6">
    <source>
        <dbReference type="ARBA" id="ARBA00022728"/>
    </source>
</evidence>
<keyword evidence="9" id="KW-0539">Nucleus</keyword>
<dbReference type="SUPFAM" id="SSF50182">
    <property type="entry name" value="Sm-like ribonucleoproteins"/>
    <property type="match status" value="1"/>
</dbReference>
<evidence type="ECO:0000256" key="10">
    <source>
        <dbReference type="ARBA" id="ARBA00023274"/>
    </source>
</evidence>